<gene>
    <name evidence="7" type="ORF">SEPMUDRAFT_60894</name>
</gene>
<dbReference type="RefSeq" id="XP_016763853.1">
    <property type="nucleotide sequence ID" value="XM_016909545.1"/>
</dbReference>
<feature type="transmembrane region" description="Helical" evidence="5">
    <location>
        <begin position="78"/>
        <end position="97"/>
    </location>
</feature>
<evidence type="ECO:0000256" key="4">
    <source>
        <dbReference type="ARBA" id="ARBA00023136"/>
    </source>
</evidence>
<dbReference type="Gene3D" id="1.20.1250.20">
    <property type="entry name" value="MFS general substrate transporter like domains"/>
    <property type="match status" value="1"/>
</dbReference>
<dbReference type="InterPro" id="IPR011701">
    <property type="entry name" value="MFS"/>
</dbReference>
<dbReference type="PROSITE" id="PS50850">
    <property type="entry name" value="MFS"/>
    <property type="match status" value="1"/>
</dbReference>
<evidence type="ECO:0000256" key="3">
    <source>
        <dbReference type="ARBA" id="ARBA00022989"/>
    </source>
</evidence>
<dbReference type="AlphaFoldDB" id="M3B797"/>
<dbReference type="PANTHER" id="PTHR23502:SF24">
    <property type="entry name" value="TRANSPORTER, PUTATIVE-RELATED"/>
    <property type="match status" value="1"/>
</dbReference>
<name>M3B797_SPHMS</name>
<evidence type="ECO:0000256" key="5">
    <source>
        <dbReference type="SAM" id="Phobius"/>
    </source>
</evidence>
<keyword evidence="3 5" id="KW-1133">Transmembrane helix</keyword>
<dbReference type="GO" id="GO:0022857">
    <property type="term" value="F:transmembrane transporter activity"/>
    <property type="evidence" value="ECO:0007669"/>
    <property type="project" value="InterPro"/>
</dbReference>
<protein>
    <submittedName>
        <fullName evidence="7">MFS general substrate transporter</fullName>
    </submittedName>
</protein>
<dbReference type="eggNOG" id="KOG0255">
    <property type="taxonomic scope" value="Eukaryota"/>
</dbReference>
<feature type="transmembrane region" description="Helical" evidence="5">
    <location>
        <begin position="433"/>
        <end position="451"/>
    </location>
</feature>
<dbReference type="OMA" id="FWGWSFY"/>
<feature type="transmembrane region" description="Helical" evidence="5">
    <location>
        <begin position="304"/>
        <end position="325"/>
    </location>
</feature>
<dbReference type="GeneID" id="27906682"/>
<organism evidence="7 8">
    <name type="scientific">Sphaerulina musiva (strain SO2202)</name>
    <name type="common">Poplar stem canker fungus</name>
    <name type="synonym">Septoria musiva</name>
    <dbReference type="NCBI Taxonomy" id="692275"/>
    <lineage>
        <taxon>Eukaryota</taxon>
        <taxon>Fungi</taxon>
        <taxon>Dikarya</taxon>
        <taxon>Ascomycota</taxon>
        <taxon>Pezizomycotina</taxon>
        <taxon>Dothideomycetes</taxon>
        <taxon>Dothideomycetidae</taxon>
        <taxon>Mycosphaerellales</taxon>
        <taxon>Mycosphaerellaceae</taxon>
        <taxon>Sphaerulina</taxon>
    </lineage>
</organism>
<dbReference type="STRING" id="692275.M3B797"/>
<dbReference type="Pfam" id="PF07690">
    <property type="entry name" value="MFS_1"/>
    <property type="match status" value="1"/>
</dbReference>
<reference evidence="7 8" key="1">
    <citation type="journal article" date="2012" name="PLoS Pathog.">
        <title>Diverse lifestyles and strategies of plant pathogenesis encoded in the genomes of eighteen Dothideomycetes fungi.</title>
        <authorList>
            <person name="Ohm R.A."/>
            <person name="Feau N."/>
            <person name="Henrissat B."/>
            <person name="Schoch C.L."/>
            <person name="Horwitz B.A."/>
            <person name="Barry K.W."/>
            <person name="Condon B.J."/>
            <person name="Copeland A.C."/>
            <person name="Dhillon B."/>
            <person name="Glaser F."/>
            <person name="Hesse C.N."/>
            <person name="Kosti I."/>
            <person name="LaButti K."/>
            <person name="Lindquist E.A."/>
            <person name="Lucas S."/>
            <person name="Salamov A.A."/>
            <person name="Bradshaw R.E."/>
            <person name="Ciuffetti L."/>
            <person name="Hamelin R.C."/>
            <person name="Kema G.H.J."/>
            <person name="Lawrence C."/>
            <person name="Scott J.A."/>
            <person name="Spatafora J.W."/>
            <person name="Turgeon B.G."/>
            <person name="de Wit P.J.G.M."/>
            <person name="Zhong S."/>
            <person name="Goodwin S.B."/>
            <person name="Grigoriev I.V."/>
        </authorList>
    </citation>
    <scope>NUCLEOTIDE SEQUENCE [LARGE SCALE GENOMIC DNA]</scope>
    <source>
        <strain evidence="7 8">SO2202</strain>
    </source>
</reference>
<feature type="domain" description="Major facilitator superfamily (MFS) profile" evidence="6">
    <location>
        <begin position="40"/>
        <end position="488"/>
    </location>
</feature>
<dbReference type="HOGENOM" id="CLU_008455_11_5_1"/>
<evidence type="ECO:0000256" key="1">
    <source>
        <dbReference type="ARBA" id="ARBA00004141"/>
    </source>
</evidence>
<feature type="transmembrane region" description="Helical" evidence="5">
    <location>
        <begin position="267"/>
        <end position="292"/>
    </location>
</feature>
<proteinExistence type="predicted"/>
<sequence>MTQQHQVTTDTAQADDGLARFLPGDPTNPRNWPSWRKWLVVSSIGLVDLTVSFGASGFSPASESFAKDFGISHQLSHLGLSLYVLGLAFGPMLIAPLSEYYGRTALYLIPYGIFLVFLGLTALVNNLPIFFMLRLLSGAFASVTIANFGGTIADLFARDEVGPAMNVFLWAAVGGSPIGFFLMSLVAQQHGWRTVLWTLLGICAALWLQLVIVLVPFGNETRHSVLLRRRARKQGKTIPSEVQARSLKTLFTVTLARPFRFLSTETIVIFGALFNFLLYGLSFMFNGAFGLVFGKAGYGFDTAGVGYCFLGLILGISLGPIAGIWQERYYQHQVRGNRKSSEDSGTSEASNLLERGRSTTPRYMPEARVQLGKLAAILLPISLAWFAWASPAYGVHWVVPILATTLFGFSFFTLIFMVAIYTEESYMAYSASALAGIGLARNIGGAVFPMVGNVMYEKLGTSWAGTIITGLAVLLAPIPFVLSRYGPKLRAKSPFACENTEDDE</sequence>
<feature type="transmembrane region" description="Helical" evidence="5">
    <location>
        <begin position="371"/>
        <end position="389"/>
    </location>
</feature>
<feature type="transmembrane region" description="Helical" evidence="5">
    <location>
        <begin position="194"/>
        <end position="218"/>
    </location>
</feature>
<dbReference type="InterPro" id="IPR036259">
    <property type="entry name" value="MFS_trans_sf"/>
</dbReference>
<dbReference type="InterPro" id="IPR020846">
    <property type="entry name" value="MFS_dom"/>
</dbReference>
<keyword evidence="2 5" id="KW-0812">Transmembrane</keyword>
<feature type="transmembrane region" description="Helical" evidence="5">
    <location>
        <begin position="463"/>
        <end position="482"/>
    </location>
</feature>
<dbReference type="EMBL" id="KB456261">
    <property type="protein sequence ID" value="EMF15732.1"/>
    <property type="molecule type" value="Genomic_DNA"/>
</dbReference>
<feature type="transmembrane region" description="Helical" evidence="5">
    <location>
        <begin position="38"/>
        <end position="58"/>
    </location>
</feature>
<dbReference type="Proteomes" id="UP000016931">
    <property type="component" value="Unassembled WGS sequence"/>
</dbReference>
<keyword evidence="4 5" id="KW-0472">Membrane</keyword>
<feature type="transmembrane region" description="Helical" evidence="5">
    <location>
        <begin position="104"/>
        <end position="123"/>
    </location>
</feature>
<dbReference type="OrthoDB" id="3936150at2759"/>
<evidence type="ECO:0000313" key="7">
    <source>
        <dbReference type="EMBL" id="EMF15732.1"/>
    </source>
</evidence>
<evidence type="ECO:0000256" key="2">
    <source>
        <dbReference type="ARBA" id="ARBA00022692"/>
    </source>
</evidence>
<feature type="transmembrane region" description="Helical" evidence="5">
    <location>
        <begin position="167"/>
        <end position="188"/>
    </location>
</feature>
<comment type="subcellular location">
    <subcellularLocation>
        <location evidence="1">Membrane</location>
        <topology evidence="1">Multi-pass membrane protein</topology>
    </subcellularLocation>
</comment>
<dbReference type="PANTHER" id="PTHR23502">
    <property type="entry name" value="MAJOR FACILITATOR SUPERFAMILY"/>
    <property type="match status" value="1"/>
</dbReference>
<accession>M3B797</accession>
<keyword evidence="8" id="KW-1185">Reference proteome</keyword>
<dbReference type="GO" id="GO:0005886">
    <property type="term" value="C:plasma membrane"/>
    <property type="evidence" value="ECO:0007669"/>
    <property type="project" value="TreeGrafter"/>
</dbReference>
<evidence type="ECO:0000259" key="6">
    <source>
        <dbReference type="PROSITE" id="PS50850"/>
    </source>
</evidence>
<feature type="transmembrane region" description="Helical" evidence="5">
    <location>
        <begin position="129"/>
        <end position="155"/>
    </location>
</feature>
<dbReference type="SUPFAM" id="SSF103473">
    <property type="entry name" value="MFS general substrate transporter"/>
    <property type="match status" value="1"/>
</dbReference>
<feature type="transmembrane region" description="Helical" evidence="5">
    <location>
        <begin position="395"/>
        <end position="421"/>
    </location>
</feature>
<evidence type="ECO:0000313" key="8">
    <source>
        <dbReference type="Proteomes" id="UP000016931"/>
    </source>
</evidence>